<comment type="similarity">
    <text evidence="1 3">Belongs to the neutral ceramidase family.</text>
</comment>
<comment type="catalytic activity">
    <reaction evidence="3">
        <text>an N-acylsphing-4-enine + H2O = sphing-4-enine + a fatty acid</text>
        <dbReference type="Rhea" id="RHEA:20856"/>
        <dbReference type="ChEBI" id="CHEBI:15377"/>
        <dbReference type="ChEBI" id="CHEBI:28868"/>
        <dbReference type="ChEBI" id="CHEBI:52639"/>
        <dbReference type="ChEBI" id="CHEBI:57756"/>
        <dbReference type="EC" id="3.5.1.23"/>
    </reaction>
</comment>
<dbReference type="Pfam" id="PF17048">
    <property type="entry name" value="Ceramidse_alk_C"/>
    <property type="match status" value="1"/>
</dbReference>
<keyword evidence="3" id="KW-0746">Sphingolipid metabolism</keyword>
<dbReference type="InterPro" id="IPR031331">
    <property type="entry name" value="NEUT/ALK_ceramidase_C"/>
</dbReference>
<feature type="domain" description="Neutral/alkaline non-lysosomal ceramidase N-terminal" evidence="4">
    <location>
        <begin position="19"/>
        <end position="493"/>
    </location>
</feature>
<evidence type="ECO:0000256" key="3">
    <source>
        <dbReference type="RuleBase" id="RU366019"/>
    </source>
</evidence>
<dbReference type="EMBL" id="BAABFL010000438">
    <property type="protein sequence ID" value="GAA4651124.1"/>
    <property type="molecule type" value="Genomic_DNA"/>
</dbReference>
<proteinExistence type="inferred from homology"/>
<dbReference type="PANTHER" id="PTHR12670:SF1">
    <property type="entry name" value="NEUTRAL CERAMIDASE"/>
    <property type="match status" value="1"/>
</dbReference>
<dbReference type="Pfam" id="PF04734">
    <property type="entry name" value="Ceramidase_alk"/>
    <property type="match status" value="1"/>
</dbReference>
<accession>A0ABP8V6E8</accession>
<protein>
    <recommendedName>
        <fullName evidence="3">Neutral ceramidase</fullName>
        <ecNumber evidence="3">3.5.1.23</ecNumber>
    </recommendedName>
</protein>
<dbReference type="RefSeq" id="WP_345197439.1">
    <property type="nucleotide sequence ID" value="NZ_BAABFL010000438.1"/>
</dbReference>
<dbReference type="InterPro" id="IPR006823">
    <property type="entry name" value="Ceramidase_alk"/>
</dbReference>
<evidence type="ECO:0000259" key="5">
    <source>
        <dbReference type="Pfam" id="PF17048"/>
    </source>
</evidence>
<organism evidence="6 7">
    <name type="scientific">Kistimonas scapharcae</name>
    <dbReference type="NCBI Taxonomy" id="1036133"/>
    <lineage>
        <taxon>Bacteria</taxon>
        <taxon>Pseudomonadati</taxon>
        <taxon>Pseudomonadota</taxon>
        <taxon>Gammaproteobacteria</taxon>
        <taxon>Oceanospirillales</taxon>
        <taxon>Endozoicomonadaceae</taxon>
        <taxon>Kistimonas</taxon>
    </lineage>
</organism>
<name>A0ABP8V6E8_9GAMM</name>
<feature type="domain" description="Neutral/alkaline non-lysosomal ceramidase C-terminal" evidence="5">
    <location>
        <begin position="495"/>
        <end position="661"/>
    </location>
</feature>
<keyword evidence="7" id="KW-1185">Reference proteome</keyword>
<dbReference type="PANTHER" id="PTHR12670">
    <property type="entry name" value="CERAMIDASE"/>
    <property type="match status" value="1"/>
</dbReference>
<gene>
    <name evidence="6" type="primary">cerN</name>
    <name evidence="6" type="ORF">GCM10023116_34070</name>
</gene>
<dbReference type="Proteomes" id="UP001500604">
    <property type="component" value="Unassembled WGS sequence"/>
</dbReference>
<evidence type="ECO:0000256" key="1">
    <source>
        <dbReference type="ARBA" id="ARBA00009835"/>
    </source>
</evidence>
<keyword evidence="3" id="KW-0443">Lipid metabolism</keyword>
<evidence type="ECO:0000256" key="2">
    <source>
        <dbReference type="ARBA" id="ARBA00022801"/>
    </source>
</evidence>
<sequence>MALFCLCLVQTTMAVENNYQVGVGIYDITGPAAEVNLFGYASSDQFSTGIRDRQWSRAFVIAEPGSEENRVVFVSVDQGAVFQGVTQGVLKKLKARYGNLYNDDNLIISATHTHGGAGGHSHYALYNVTAEGFVQQTYDATVEGIFQSIVRAHESLAPGRILINRGELWNASANRSMPAYENNVDADQYAAIDPEMTVLRFIQGEDRDIGMISWFPVHAVSLPMTNTLLSSDNKGVAQYLFEKRMGSSYTGENVYVAAFAQTNAGDMTPNLNLNGTGPGATPDESNQIIGERQFDKAWTLFQGATEQLQGGLAVQHRYVDMSSVTVNDQFTGQGEQTTCVAALGYAFASGTEDGRGPLFEEGQQESEAFWEGITGMVMPPTAEQTACQAPKPILLATGNVQPYPWTPDVLPVSIMKIGSLGLLAVPGEFTVMAGRRIRQTVESVEGTGLSHTVLAGYSNAYAGYVTTREEYDKQHYEGASTHFGPWTLAAYRQSFARLAESLADSSMDPWAGESEPVPDDLSDDQVVYYDKPVVHDQAPVFKSIGQTVQEANSTYQKGDHVQVKFWSGHPRNDLKTMASFLKVQRYDNGQWSTVARDRDLETHYTWQRIDGFWGTSHAIIDWFIPHDTPSGTYRIVHEGVYKEAWTFLMKPYQGASKAFQVQ</sequence>
<dbReference type="InterPro" id="IPR031329">
    <property type="entry name" value="NEUT/ALK_ceramidase_N"/>
</dbReference>
<dbReference type="InterPro" id="IPR038445">
    <property type="entry name" value="NCDase_C_sf"/>
</dbReference>
<dbReference type="Gene3D" id="2.60.40.2300">
    <property type="entry name" value="Neutral/alkaline non-lysosomal ceramidase, C-terminal domain"/>
    <property type="match status" value="1"/>
</dbReference>
<reference evidence="7" key="1">
    <citation type="journal article" date="2019" name="Int. J. Syst. Evol. Microbiol.">
        <title>The Global Catalogue of Microorganisms (GCM) 10K type strain sequencing project: providing services to taxonomists for standard genome sequencing and annotation.</title>
        <authorList>
            <consortium name="The Broad Institute Genomics Platform"/>
            <consortium name="The Broad Institute Genome Sequencing Center for Infectious Disease"/>
            <person name="Wu L."/>
            <person name="Ma J."/>
        </authorList>
    </citation>
    <scope>NUCLEOTIDE SEQUENCE [LARGE SCALE GENOMIC DNA]</scope>
    <source>
        <strain evidence="7">JCM 17805</strain>
    </source>
</reference>
<keyword evidence="2 3" id="KW-0378">Hydrolase</keyword>
<evidence type="ECO:0000259" key="4">
    <source>
        <dbReference type="Pfam" id="PF04734"/>
    </source>
</evidence>
<dbReference type="EC" id="3.5.1.23" evidence="3"/>
<comment type="caution">
    <text evidence="6">The sequence shown here is derived from an EMBL/GenBank/DDBJ whole genome shotgun (WGS) entry which is preliminary data.</text>
</comment>
<evidence type="ECO:0000313" key="7">
    <source>
        <dbReference type="Proteomes" id="UP001500604"/>
    </source>
</evidence>
<evidence type="ECO:0000313" key="6">
    <source>
        <dbReference type="EMBL" id="GAA4651124.1"/>
    </source>
</evidence>